<evidence type="ECO:0000313" key="2">
    <source>
        <dbReference type="Proteomes" id="UP000821865"/>
    </source>
</evidence>
<reference evidence="1" key="1">
    <citation type="submission" date="2020-05" db="EMBL/GenBank/DDBJ databases">
        <title>Large-scale comparative analyses of tick genomes elucidate their genetic diversity and vector capacities.</title>
        <authorList>
            <person name="Jia N."/>
            <person name="Wang J."/>
            <person name="Shi W."/>
            <person name="Du L."/>
            <person name="Sun Y."/>
            <person name="Zhan W."/>
            <person name="Jiang J."/>
            <person name="Wang Q."/>
            <person name="Zhang B."/>
            <person name="Ji P."/>
            <person name="Sakyi L.B."/>
            <person name="Cui X."/>
            <person name="Yuan T."/>
            <person name="Jiang B."/>
            <person name="Yang W."/>
            <person name="Lam T.T.-Y."/>
            <person name="Chang Q."/>
            <person name="Ding S."/>
            <person name="Wang X."/>
            <person name="Zhu J."/>
            <person name="Ruan X."/>
            <person name="Zhao L."/>
            <person name="Wei J."/>
            <person name="Que T."/>
            <person name="Du C."/>
            <person name="Cheng J."/>
            <person name="Dai P."/>
            <person name="Han X."/>
            <person name="Huang E."/>
            <person name="Gao Y."/>
            <person name="Liu J."/>
            <person name="Shao H."/>
            <person name="Ye R."/>
            <person name="Li L."/>
            <person name="Wei W."/>
            <person name="Wang X."/>
            <person name="Wang C."/>
            <person name="Yang T."/>
            <person name="Huo Q."/>
            <person name="Li W."/>
            <person name="Guo W."/>
            <person name="Chen H."/>
            <person name="Zhou L."/>
            <person name="Ni X."/>
            <person name="Tian J."/>
            <person name="Zhou Y."/>
            <person name="Sheng Y."/>
            <person name="Liu T."/>
            <person name="Pan Y."/>
            <person name="Xia L."/>
            <person name="Li J."/>
            <person name="Zhao F."/>
            <person name="Cao W."/>
        </authorList>
    </citation>
    <scope>NUCLEOTIDE SEQUENCE</scope>
    <source>
        <strain evidence="1">Dsil-2018</strain>
    </source>
</reference>
<name>A0ACB8D8C4_DERSI</name>
<evidence type="ECO:0000313" key="1">
    <source>
        <dbReference type="EMBL" id="KAH7960715.1"/>
    </source>
</evidence>
<organism evidence="1 2">
    <name type="scientific">Dermacentor silvarum</name>
    <name type="common">Tick</name>
    <dbReference type="NCBI Taxonomy" id="543639"/>
    <lineage>
        <taxon>Eukaryota</taxon>
        <taxon>Metazoa</taxon>
        <taxon>Ecdysozoa</taxon>
        <taxon>Arthropoda</taxon>
        <taxon>Chelicerata</taxon>
        <taxon>Arachnida</taxon>
        <taxon>Acari</taxon>
        <taxon>Parasitiformes</taxon>
        <taxon>Ixodida</taxon>
        <taxon>Ixodoidea</taxon>
        <taxon>Ixodidae</taxon>
        <taxon>Rhipicephalinae</taxon>
        <taxon>Dermacentor</taxon>
    </lineage>
</organism>
<sequence length="117" mass="12803">MSRDLHLTGPGCLPRVTKWKRCAGKIFHHPEKFLGAGNPKVAHVSAEEVGELRSANNDAVVEGPGAQERPPPIVATNPVASFEEAFAKYIQKSWKTFIGSSSRNRLRFTAKPGQSCF</sequence>
<keyword evidence="2" id="KW-1185">Reference proteome</keyword>
<proteinExistence type="predicted"/>
<accession>A0ACB8D8C4</accession>
<comment type="caution">
    <text evidence="1">The sequence shown here is derived from an EMBL/GenBank/DDBJ whole genome shotgun (WGS) entry which is preliminary data.</text>
</comment>
<gene>
    <name evidence="1" type="ORF">HPB49_022520</name>
</gene>
<dbReference type="EMBL" id="CM023472">
    <property type="protein sequence ID" value="KAH7960715.1"/>
    <property type="molecule type" value="Genomic_DNA"/>
</dbReference>
<dbReference type="Proteomes" id="UP000821865">
    <property type="component" value="Chromosome 3"/>
</dbReference>
<protein>
    <submittedName>
        <fullName evidence="1">Uncharacterized protein</fullName>
    </submittedName>
</protein>